<proteinExistence type="predicted"/>
<dbReference type="Proteomes" id="UP001226091">
    <property type="component" value="Chromosome"/>
</dbReference>
<name>A0ACD4RE03_9BACI</name>
<protein>
    <submittedName>
        <fullName evidence="1">DedA family protein</fullName>
    </submittedName>
</protein>
<reference evidence="2" key="1">
    <citation type="journal article" date="2025" name="Aquaculture">
        <title>Assessment of the bioflocculant production and safety properties of Metabacillus hrfriensis sp. nov. based on phenotypic and whole-genome sequencing analysis.</title>
        <authorList>
            <person name="Zhang R."/>
            <person name="Zhao Z."/>
            <person name="Luo L."/>
            <person name="Wang S."/>
            <person name="Guo K."/>
            <person name="Xu W."/>
        </authorList>
    </citation>
    <scope>NUCLEOTIDE SEQUENCE [LARGE SCALE GENOMIC DNA]</scope>
    <source>
        <strain evidence="2">CT-WN-B3</strain>
    </source>
</reference>
<sequence length="205" mass="23347">MEISEILVFIEEYGYLALFVMLSAGTFFIPLPNEVIVMMGGFASSHGILHPVPAFFSSYLGIMTALTFWFLVGKSFGELALSFLVRRERAQSRFIKFQQLFARHGDYTLGMTYFFPLLRHLGPVLAGMNKLKFWKFALLAYGSSFLWAILFFCMGNKFGASIDAVNGYLSKFGPFFIGVGCILFLSIIIIRYYRRKKLRSPRKGN</sequence>
<dbReference type="EMBL" id="CP126116">
    <property type="protein sequence ID" value="WHZ58621.1"/>
    <property type="molecule type" value="Genomic_DNA"/>
</dbReference>
<evidence type="ECO:0000313" key="1">
    <source>
        <dbReference type="EMBL" id="WHZ58621.1"/>
    </source>
</evidence>
<keyword evidence="2" id="KW-1185">Reference proteome</keyword>
<accession>A0ACD4RE03</accession>
<gene>
    <name evidence="1" type="ORF">QLQ22_04545</name>
</gene>
<evidence type="ECO:0000313" key="2">
    <source>
        <dbReference type="Proteomes" id="UP001226091"/>
    </source>
</evidence>
<organism evidence="1 2">
    <name type="scientific">Metabacillus hrfriensis</name>
    <dbReference type="NCBI Taxonomy" id="3048891"/>
    <lineage>
        <taxon>Bacteria</taxon>
        <taxon>Bacillati</taxon>
        <taxon>Bacillota</taxon>
        <taxon>Bacilli</taxon>
        <taxon>Bacillales</taxon>
        <taxon>Bacillaceae</taxon>
        <taxon>Metabacillus</taxon>
    </lineage>
</organism>